<dbReference type="NCBIfam" id="NF001244">
    <property type="entry name" value="PRK00216.1-5"/>
    <property type="match status" value="1"/>
</dbReference>
<dbReference type="PROSITE" id="PS01184">
    <property type="entry name" value="UBIE_2"/>
    <property type="match status" value="1"/>
</dbReference>
<comment type="caution">
    <text evidence="8">The sequence shown here is derived from an EMBL/GenBank/DDBJ whole genome shotgun (WGS) entry which is preliminary data.</text>
</comment>
<organism evidence="8 9">
    <name type="scientific">Rehaibacterium terrae</name>
    <dbReference type="NCBI Taxonomy" id="1341696"/>
    <lineage>
        <taxon>Bacteria</taxon>
        <taxon>Pseudomonadati</taxon>
        <taxon>Pseudomonadota</taxon>
        <taxon>Gammaproteobacteria</taxon>
        <taxon>Lysobacterales</taxon>
        <taxon>Lysobacteraceae</taxon>
        <taxon>Rehaibacterium</taxon>
    </lineage>
</organism>
<keyword evidence="3 6" id="KW-0808">Transferase</keyword>
<comment type="similarity">
    <text evidence="6">Belongs to the class I-like SAM-binding methyltransferase superfamily. MenG/UbiE family.</text>
</comment>
<comment type="caution">
    <text evidence="6">Lacks conserved residue(s) required for the propagation of feature annotation.</text>
</comment>
<gene>
    <name evidence="6" type="primary">ubiE</name>
    <name evidence="8" type="ORF">HNQ58_000689</name>
</gene>
<reference evidence="8 9" key="1">
    <citation type="submission" date="2020-08" db="EMBL/GenBank/DDBJ databases">
        <title>Genomic Encyclopedia of Type Strains, Phase IV (KMG-IV): sequencing the most valuable type-strain genomes for metagenomic binning, comparative biology and taxonomic classification.</title>
        <authorList>
            <person name="Goeker M."/>
        </authorList>
    </citation>
    <scope>NUCLEOTIDE SEQUENCE [LARGE SCALE GENOMIC DNA]</scope>
    <source>
        <strain evidence="8 9">DSM 25897</strain>
    </source>
</reference>
<dbReference type="Pfam" id="PF01209">
    <property type="entry name" value="Ubie_methyltran"/>
    <property type="match status" value="1"/>
</dbReference>
<keyword evidence="2 6" id="KW-0489">Methyltransferase</keyword>
<comment type="pathway">
    <text evidence="6">Quinol/quinone metabolism; menaquinone biosynthesis; menaquinol from 1,4-dihydroxy-2-naphthoate: step 2/2.</text>
</comment>
<evidence type="ECO:0000256" key="3">
    <source>
        <dbReference type="ARBA" id="ARBA00022679"/>
    </source>
</evidence>
<dbReference type="UniPathway" id="UPA00232"/>
<dbReference type="EC" id="2.1.1.163" evidence="6"/>
<dbReference type="CDD" id="cd02440">
    <property type="entry name" value="AdoMet_MTases"/>
    <property type="match status" value="1"/>
</dbReference>
<dbReference type="AlphaFoldDB" id="A0A7W7XYK5"/>
<dbReference type="EC" id="2.1.1.201" evidence="6"/>
<dbReference type="Gene3D" id="3.40.50.150">
    <property type="entry name" value="Vaccinia Virus protein VP39"/>
    <property type="match status" value="1"/>
</dbReference>
<dbReference type="Proteomes" id="UP000519004">
    <property type="component" value="Unassembled WGS sequence"/>
</dbReference>
<evidence type="ECO:0000256" key="6">
    <source>
        <dbReference type="HAMAP-Rule" id="MF_01813"/>
    </source>
</evidence>
<dbReference type="GO" id="GO:0009060">
    <property type="term" value="P:aerobic respiration"/>
    <property type="evidence" value="ECO:0007669"/>
    <property type="project" value="UniProtKB-UniRule"/>
</dbReference>
<dbReference type="NCBIfam" id="TIGR01934">
    <property type="entry name" value="MenG_MenH_UbiE"/>
    <property type="match status" value="1"/>
</dbReference>
<comment type="pathway">
    <text evidence="6">Cofactor biosynthesis; ubiquinone biosynthesis.</text>
</comment>
<evidence type="ECO:0000256" key="5">
    <source>
        <dbReference type="ARBA" id="ARBA00022691"/>
    </source>
</evidence>
<dbReference type="PANTHER" id="PTHR43591:SF24">
    <property type="entry name" value="2-METHOXY-6-POLYPRENYL-1,4-BENZOQUINOL METHYLASE, MITOCHONDRIAL"/>
    <property type="match status" value="1"/>
</dbReference>
<dbReference type="RefSeq" id="WP_183947382.1">
    <property type="nucleotide sequence ID" value="NZ_JACHHX010000003.1"/>
</dbReference>
<evidence type="ECO:0000256" key="2">
    <source>
        <dbReference type="ARBA" id="ARBA00022603"/>
    </source>
</evidence>
<keyword evidence="1 6" id="KW-0474">Menaquinone biosynthesis</keyword>
<evidence type="ECO:0000256" key="1">
    <source>
        <dbReference type="ARBA" id="ARBA00022428"/>
    </source>
</evidence>
<sequence>MNANAPHTDRRADRHADGHATDTTHFGFREVPVAEKQRLVGQVFSSVARSYDLMNDLMSFGIHRLWKRYFVATAGVRRGDRVLDLAGGTGDIAALLHERVGDTGEVVLGDINGDMLRVGRDRLTDRGLVRGLHYVQLNAEALPFPDGHFDTVTIAFGLRNVTDKQAALGEMQRVLKVGGRALVLEFSEVRPAWFRPIYDFHSFQVLPRLGRLFAGDADSYRYLAESIRRHPPQDALKAMMERAGFSRCGYRNLSGGIVAIHSGCKA</sequence>
<evidence type="ECO:0000313" key="8">
    <source>
        <dbReference type="EMBL" id="MBB5014813.1"/>
    </source>
</evidence>
<dbReference type="UniPathway" id="UPA00079">
    <property type="reaction ID" value="UER00169"/>
</dbReference>
<dbReference type="PROSITE" id="PS01183">
    <property type="entry name" value="UBIE_1"/>
    <property type="match status" value="1"/>
</dbReference>
<dbReference type="NCBIfam" id="NF001242">
    <property type="entry name" value="PRK00216.1-3"/>
    <property type="match status" value="1"/>
</dbReference>
<dbReference type="PROSITE" id="PS51608">
    <property type="entry name" value="SAM_MT_UBIE"/>
    <property type="match status" value="1"/>
</dbReference>
<dbReference type="GO" id="GO:0009234">
    <property type="term" value="P:menaquinone biosynthetic process"/>
    <property type="evidence" value="ECO:0007669"/>
    <property type="project" value="UniProtKB-UniRule"/>
</dbReference>
<dbReference type="InterPro" id="IPR023576">
    <property type="entry name" value="UbiE/COQ5_MeTrFase_CS"/>
</dbReference>
<dbReference type="HAMAP" id="MF_01813">
    <property type="entry name" value="MenG_UbiE_methyltr"/>
    <property type="match status" value="1"/>
</dbReference>
<evidence type="ECO:0000256" key="7">
    <source>
        <dbReference type="SAM" id="MobiDB-lite"/>
    </source>
</evidence>
<feature type="compositionally biased region" description="Basic and acidic residues" evidence="7">
    <location>
        <begin position="7"/>
        <end position="22"/>
    </location>
</feature>
<evidence type="ECO:0000256" key="4">
    <source>
        <dbReference type="ARBA" id="ARBA00022688"/>
    </source>
</evidence>
<dbReference type="InterPro" id="IPR004033">
    <property type="entry name" value="UbiE/COQ5_MeTrFase"/>
</dbReference>
<feature type="binding site" evidence="6">
    <location>
        <position position="89"/>
    </location>
    <ligand>
        <name>S-adenosyl-L-methionine</name>
        <dbReference type="ChEBI" id="CHEBI:59789"/>
    </ligand>
</feature>
<dbReference type="GO" id="GO:0008425">
    <property type="term" value="F:2-methoxy-6-polyprenyl-1,4-benzoquinol methyltransferase activity"/>
    <property type="evidence" value="ECO:0007669"/>
    <property type="project" value="UniProtKB-UniRule"/>
</dbReference>
<keyword evidence="9" id="KW-1185">Reference proteome</keyword>
<comment type="catalytic activity">
    <reaction evidence="6">
        <text>a 2-methoxy-6-(all-trans-polyprenyl)benzene-1,4-diol + S-adenosyl-L-methionine = a 5-methoxy-2-methyl-3-(all-trans-polyprenyl)benzene-1,4-diol + S-adenosyl-L-homocysteine + H(+)</text>
        <dbReference type="Rhea" id="RHEA:28286"/>
        <dbReference type="Rhea" id="RHEA-COMP:10858"/>
        <dbReference type="Rhea" id="RHEA-COMP:10859"/>
        <dbReference type="ChEBI" id="CHEBI:15378"/>
        <dbReference type="ChEBI" id="CHEBI:57856"/>
        <dbReference type="ChEBI" id="CHEBI:59789"/>
        <dbReference type="ChEBI" id="CHEBI:84166"/>
        <dbReference type="ChEBI" id="CHEBI:84167"/>
        <dbReference type="EC" id="2.1.1.201"/>
    </reaction>
</comment>
<dbReference type="SUPFAM" id="SSF53335">
    <property type="entry name" value="S-adenosyl-L-methionine-dependent methyltransferases"/>
    <property type="match status" value="1"/>
</dbReference>
<name>A0A7W7XYK5_9GAMM</name>
<dbReference type="EMBL" id="JACHHX010000003">
    <property type="protein sequence ID" value="MBB5014813.1"/>
    <property type="molecule type" value="Genomic_DNA"/>
</dbReference>
<keyword evidence="4 6" id="KW-0831">Ubiquinone biosynthesis</keyword>
<dbReference type="PANTHER" id="PTHR43591">
    <property type="entry name" value="METHYLTRANSFERASE"/>
    <property type="match status" value="1"/>
</dbReference>
<dbReference type="GO" id="GO:0043770">
    <property type="term" value="F:demethylmenaquinone methyltransferase activity"/>
    <property type="evidence" value="ECO:0007669"/>
    <property type="project" value="UniProtKB-UniRule"/>
</dbReference>
<dbReference type="GO" id="GO:0032259">
    <property type="term" value="P:methylation"/>
    <property type="evidence" value="ECO:0007669"/>
    <property type="project" value="UniProtKB-KW"/>
</dbReference>
<feature type="binding site" evidence="6">
    <location>
        <begin position="138"/>
        <end position="139"/>
    </location>
    <ligand>
        <name>S-adenosyl-L-methionine</name>
        <dbReference type="ChEBI" id="CHEBI:59789"/>
    </ligand>
</feature>
<evidence type="ECO:0000313" key="9">
    <source>
        <dbReference type="Proteomes" id="UP000519004"/>
    </source>
</evidence>
<proteinExistence type="inferred from homology"/>
<keyword evidence="5 6" id="KW-0949">S-adenosyl-L-methionine</keyword>
<feature type="region of interest" description="Disordered" evidence="7">
    <location>
        <begin position="1"/>
        <end position="22"/>
    </location>
</feature>
<comment type="catalytic activity">
    <reaction evidence="6">
        <text>a 2-demethylmenaquinol + S-adenosyl-L-methionine = a menaquinol + S-adenosyl-L-homocysteine + H(+)</text>
        <dbReference type="Rhea" id="RHEA:42640"/>
        <dbReference type="Rhea" id="RHEA-COMP:9539"/>
        <dbReference type="Rhea" id="RHEA-COMP:9563"/>
        <dbReference type="ChEBI" id="CHEBI:15378"/>
        <dbReference type="ChEBI" id="CHEBI:18151"/>
        <dbReference type="ChEBI" id="CHEBI:55437"/>
        <dbReference type="ChEBI" id="CHEBI:57856"/>
        <dbReference type="ChEBI" id="CHEBI:59789"/>
        <dbReference type="EC" id="2.1.1.163"/>
    </reaction>
</comment>
<accession>A0A7W7XYK5</accession>
<feature type="binding site" evidence="6">
    <location>
        <position position="110"/>
    </location>
    <ligand>
        <name>S-adenosyl-L-methionine</name>
        <dbReference type="ChEBI" id="CHEBI:59789"/>
    </ligand>
</feature>
<protein>
    <recommendedName>
        <fullName evidence="6">Ubiquinone/menaquinone biosynthesis C-methyltransferase UbiE</fullName>
        <ecNumber evidence="6">2.1.1.163</ecNumber>
        <ecNumber evidence="6">2.1.1.201</ecNumber>
    </recommendedName>
    <alternativeName>
        <fullName evidence="6">2-methoxy-6-polyprenyl-1,4-benzoquinol methylase</fullName>
    </alternativeName>
    <alternativeName>
        <fullName evidence="6">Demethylmenaquinone methyltransferase</fullName>
    </alternativeName>
</protein>
<dbReference type="InterPro" id="IPR029063">
    <property type="entry name" value="SAM-dependent_MTases_sf"/>
</dbReference>
<comment type="function">
    <text evidence="6">Methyltransferase required for the conversion of demethylmenaquinol (DMKH2) to menaquinol (MKH2) and the conversion of 2-polyprenyl-6-methoxy-1,4-benzoquinol (DDMQH2) to 2-polyprenyl-3-methyl-6-methoxy-1,4-benzoquinol (DMQH2).</text>
</comment>